<reference evidence="2" key="1">
    <citation type="submission" date="2016-04" db="EMBL/GenBank/DDBJ databases">
        <authorList>
            <person name="Zhang B."/>
        </authorList>
    </citation>
    <scope>NUCLEOTIDE SEQUENCE [LARGE SCALE GENOMIC DNA]</scope>
    <source>
        <strain evidence="2">S10</strain>
    </source>
</reference>
<dbReference type="STRING" id="1783515.A4E84_36775"/>
<protein>
    <submittedName>
        <fullName evidence="1">Uncharacterized protein</fullName>
    </submittedName>
</protein>
<dbReference type="Proteomes" id="UP000076096">
    <property type="component" value="Chromosome"/>
</dbReference>
<dbReference type="AlphaFoldDB" id="A0A143CAS2"/>
<organism evidence="1 2">
    <name type="scientific">Streptomyces qaidamensis</name>
    <dbReference type="NCBI Taxonomy" id="1783515"/>
    <lineage>
        <taxon>Bacteria</taxon>
        <taxon>Bacillati</taxon>
        <taxon>Actinomycetota</taxon>
        <taxon>Actinomycetes</taxon>
        <taxon>Kitasatosporales</taxon>
        <taxon>Streptomycetaceae</taxon>
        <taxon>Streptomyces</taxon>
        <taxon>Streptomyces aurantiacus group</taxon>
    </lineage>
</organism>
<dbReference type="EMBL" id="CP015098">
    <property type="protein sequence ID" value="AMW14551.1"/>
    <property type="molecule type" value="Genomic_DNA"/>
</dbReference>
<name>A0A143CAS2_9ACTN</name>
<proteinExistence type="predicted"/>
<keyword evidence="2" id="KW-1185">Reference proteome</keyword>
<gene>
    <name evidence="1" type="ORF">A4E84_36775</name>
</gene>
<accession>A0A143CAS2</accession>
<evidence type="ECO:0000313" key="1">
    <source>
        <dbReference type="EMBL" id="AMW14551.1"/>
    </source>
</evidence>
<sequence>MWRIARDTGVLDLNSSYGYLLWRRDFSGPSVVARDARGRTIGFITVGQRPAARGEHEVLFDEDLFTEGLGHAPEVPYLIGPAARPASQKDVPQ</sequence>
<dbReference type="Gene3D" id="3.40.630.30">
    <property type="match status" value="1"/>
</dbReference>
<evidence type="ECO:0000313" key="2">
    <source>
        <dbReference type="Proteomes" id="UP000076096"/>
    </source>
</evidence>
<dbReference type="KEGG" id="stsi:A4E84_36775"/>